<keyword evidence="3" id="KW-1185">Reference proteome</keyword>
<feature type="region of interest" description="Disordered" evidence="1">
    <location>
        <begin position="1"/>
        <end position="20"/>
    </location>
</feature>
<dbReference type="EMBL" id="JAGMUU010000005">
    <property type="protein sequence ID" value="KAH7151860.1"/>
    <property type="molecule type" value="Genomic_DNA"/>
</dbReference>
<sequence>MQAPPVSGGLPNPRGDSQAYRQSMDEWRKSALAHRNQYEEHVKAQISRSFQEYSPPFYASVLGFGRDKNLLVVTSRVSGFASSLGRDLEDSEAKAVAEYTLELIHTSAAAKWATIGLAAYMTYRGRRTWQFPFYKPKLGGRFNPNEATSIFTNKKIRGNYPRLTWHTLRFTAYVGVTMLMVEPVFRAVNLIRSQAAMSHDPRLSQLITEANSRVEKIMTEGPAGLRQTNSEPRPWGSESTPRSDGQVEGFDDANKEAAVSAPAFQGERSRVWANVPRDASSSQTQQSNDSWGVLDDDDDASPLANTARNQQTPTTAGGSSWDRLRRQAQSSQQPQQQDGSQAQGSWADVDRSQSQSGSGWGDNANTSSEWSGPKDSYSYSSADEERAIAKGQAQREFDQMLERERQGNDHSQKWGGK</sequence>
<feature type="compositionally biased region" description="Polar residues" evidence="1">
    <location>
        <begin position="303"/>
        <end position="318"/>
    </location>
</feature>
<feature type="region of interest" description="Disordered" evidence="1">
    <location>
        <begin position="276"/>
        <end position="417"/>
    </location>
</feature>
<accession>A0A9P9F488</accession>
<feature type="compositionally biased region" description="Low complexity" evidence="1">
    <location>
        <begin position="327"/>
        <end position="345"/>
    </location>
</feature>
<comment type="caution">
    <text evidence="2">The sequence shown here is derived from an EMBL/GenBank/DDBJ whole genome shotgun (WGS) entry which is preliminary data.</text>
</comment>
<feature type="compositionally biased region" description="Basic and acidic residues" evidence="1">
    <location>
        <begin position="383"/>
        <end position="417"/>
    </location>
</feature>
<organism evidence="2 3">
    <name type="scientific">Dactylonectria estremocensis</name>
    <dbReference type="NCBI Taxonomy" id="1079267"/>
    <lineage>
        <taxon>Eukaryota</taxon>
        <taxon>Fungi</taxon>
        <taxon>Dikarya</taxon>
        <taxon>Ascomycota</taxon>
        <taxon>Pezizomycotina</taxon>
        <taxon>Sordariomycetes</taxon>
        <taxon>Hypocreomycetidae</taxon>
        <taxon>Hypocreales</taxon>
        <taxon>Nectriaceae</taxon>
        <taxon>Dactylonectria</taxon>
    </lineage>
</organism>
<gene>
    <name evidence="2" type="ORF">B0J13DRAFT_250285</name>
</gene>
<dbReference type="AlphaFoldDB" id="A0A9P9F488"/>
<feature type="region of interest" description="Disordered" evidence="1">
    <location>
        <begin position="219"/>
        <end position="249"/>
    </location>
</feature>
<evidence type="ECO:0000313" key="2">
    <source>
        <dbReference type="EMBL" id="KAH7151860.1"/>
    </source>
</evidence>
<protein>
    <submittedName>
        <fullName evidence="2">Uncharacterized protein</fullName>
    </submittedName>
</protein>
<feature type="compositionally biased region" description="Polar residues" evidence="1">
    <location>
        <begin position="352"/>
        <end position="370"/>
    </location>
</feature>
<dbReference type="OrthoDB" id="4204700at2759"/>
<evidence type="ECO:0000256" key="1">
    <source>
        <dbReference type="SAM" id="MobiDB-lite"/>
    </source>
</evidence>
<feature type="compositionally biased region" description="Polar residues" evidence="1">
    <location>
        <begin position="279"/>
        <end position="290"/>
    </location>
</feature>
<feature type="compositionally biased region" description="Polar residues" evidence="1">
    <location>
        <begin position="226"/>
        <end position="243"/>
    </location>
</feature>
<evidence type="ECO:0000313" key="3">
    <source>
        <dbReference type="Proteomes" id="UP000717696"/>
    </source>
</evidence>
<reference evidence="2" key="1">
    <citation type="journal article" date="2021" name="Nat. Commun.">
        <title>Genetic determinants of endophytism in the Arabidopsis root mycobiome.</title>
        <authorList>
            <person name="Mesny F."/>
            <person name="Miyauchi S."/>
            <person name="Thiergart T."/>
            <person name="Pickel B."/>
            <person name="Atanasova L."/>
            <person name="Karlsson M."/>
            <person name="Huettel B."/>
            <person name="Barry K.W."/>
            <person name="Haridas S."/>
            <person name="Chen C."/>
            <person name="Bauer D."/>
            <person name="Andreopoulos W."/>
            <person name="Pangilinan J."/>
            <person name="LaButti K."/>
            <person name="Riley R."/>
            <person name="Lipzen A."/>
            <person name="Clum A."/>
            <person name="Drula E."/>
            <person name="Henrissat B."/>
            <person name="Kohler A."/>
            <person name="Grigoriev I.V."/>
            <person name="Martin F.M."/>
            <person name="Hacquard S."/>
        </authorList>
    </citation>
    <scope>NUCLEOTIDE SEQUENCE</scope>
    <source>
        <strain evidence="2">MPI-CAGE-AT-0021</strain>
    </source>
</reference>
<name>A0A9P9F488_9HYPO</name>
<dbReference type="Proteomes" id="UP000717696">
    <property type="component" value="Unassembled WGS sequence"/>
</dbReference>
<proteinExistence type="predicted"/>